<dbReference type="AlphaFoldDB" id="A0A7J8QXI4"/>
<dbReference type="InterPro" id="IPR032675">
    <property type="entry name" value="LRR_dom_sf"/>
</dbReference>
<name>A0A7J8QXI4_GOSDV</name>
<feature type="non-terminal residue" evidence="2">
    <location>
        <position position="1"/>
    </location>
</feature>
<protein>
    <recommendedName>
        <fullName evidence="4">NB-ARC domain-containing protein</fullName>
    </recommendedName>
</protein>
<sequence>YWIDEEFLGTGSRQELYDKGHTILNRLENNCLLENVGRDSVKMHDVMRDTALYIKGSGSRFKVQSGIRLKELPSKQEWGEHLEKVSFMVNNVSEIPPHLSPNCEVLSTLLLQKNESLQRISESFFQHMHRLSILDLSYTNVKQLPTSVSNLEKLKALVLRGCYNLRYVPSLEKLEALRKLDLSRTAIEKVPKGLEILSNLTYLNLCTESLKELPVAILPRLSCLQCLILYVESSRVKMNGFDAARLTKLERFEGRFTELIDFNAYTKSIQCQRLTSYLLVMAPLEAKFNVRQRVKGLSFYCFKLLIVDSDKGRNKAIKLASGLQGTDAIKSIKIQ</sequence>
<dbReference type="Gene3D" id="3.80.10.10">
    <property type="entry name" value="Ribonuclease Inhibitor"/>
    <property type="match status" value="1"/>
</dbReference>
<gene>
    <name evidence="2" type="ORF">Godav_018772</name>
</gene>
<proteinExistence type="predicted"/>
<evidence type="ECO:0000256" key="1">
    <source>
        <dbReference type="ARBA" id="ARBA00022821"/>
    </source>
</evidence>
<dbReference type="Pfam" id="PF13855">
    <property type="entry name" value="LRR_8"/>
    <property type="match status" value="1"/>
</dbReference>
<dbReference type="InterPro" id="IPR050905">
    <property type="entry name" value="Plant_NBS-LRR"/>
</dbReference>
<dbReference type="InterPro" id="IPR001611">
    <property type="entry name" value="Leu-rich_rpt"/>
</dbReference>
<evidence type="ECO:0000313" key="3">
    <source>
        <dbReference type="Proteomes" id="UP000593561"/>
    </source>
</evidence>
<dbReference type="SUPFAM" id="SSF52058">
    <property type="entry name" value="L domain-like"/>
    <property type="match status" value="1"/>
</dbReference>
<organism evidence="2 3">
    <name type="scientific">Gossypium davidsonii</name>
    <name type="common">Davidson's cotton</name>
    <name type="synonym">Gossypium klotzschianum subsp. davidsonii</name>
    <dbReference type="NCBI Taxonomy" id="34287"/>
    <lineage>
        <taxon>Eukaryota</taxon>
        <taxon>Viridiplantae</taxon>
        <taxon>Streptophyta</taxon>
        <taxon>Embryophyta</taxon>
        <taxon>Tracheophyta</taxon>
        <taxon>Spermatophyta</taxon>
        <taxon>Magnoliopsida</taxon>
        <taxon>eudicotyledons</taxon>
        <taxon>Gunneridae</taxon>
        <taxon>Pentapetalae</taxon>
        <taxon>rosids</taxon>
        <taxon>malvids</taxon>
        <taxon>Malvales</taxon>
        <taxon>Malvaceae</taxon>
        <taxon>Malvoideae</taxon>
        <taxon>Gossypium</taxon>
    </lineage>
</organism>
<comment type="caution">
    <text evidence="2">The sequence shown here is derived from an EMBL/GenBank/DDBJ whole genome shotgun (WGS) entry which is preliminary data.</text>
</comment>
<dbReference type="PANTHER" id="PTHR33463:SF212">
    <property type="entry name" value="AND NB-ARC DOMAINS-CONTAINING DISEASE RESISTANCE PROTEIN, PUTATIVE-RELATED"/>
    <property type="match status" value="1"/>
</dbReference>
<dbReference type="EMBL" id="JABFAC010000002">
    <property type="protein sequence ID" value="MBA0606287.1"/>
    <property type="molecule type" value="Genomic_DNA"/>
</dbReference>
<keyword evidence="1" id="KW-0611">Plant defense</keyword>
<keyword evidence="3" id="KW-1185">Reference proteome</keyword>
<evidence type="ECO:0008006" key="4">
    <source>
        <dbReference type="Google" id="ProtNLM"/>
    </source>
</evidence>
<dbReference type="PANTHER" id="PTHR33463">
    <property type="entry name" value="NB-ARC DOMAIN-CONTAINING PROTEIN-RELATED"/>
    <property type="match status" value="1"/>
</dbReference>
<accession>A0A7J8QXI4</accession>
<evidence type="ECO:0000313" key="2">
    <source>
        <dbReference type="EMBL" id="MBA0606287.1"/>
    </source>
</evidence>
<dbReference type="Proteomes" id="UP000593561">
    <property type="component" value="Unassembled WGS sequence"/>
</dbReference>
<reference evidence="2 3" key="1">
    <citation type="journal article" date="2019" name="Genome Biol. Evol.">
        <title>Insights into the evolution of the New World diploid cottons (Gossypium, subgenus Houzingenia) based on genome sequencing.</title>
        <authorList>
            <person name="Grover C.E."/>
            <person name="Arick M.A. 2nd"/>
            <person name="Thrash A."/>
            <person name="Conover J.L."/>
            <person name="Sanders W.S."/>
            <person name="Peterson D.G."/>
            <person name="Frelichowski J.E."/>
            <person name="Scheffler J.A."/>
            <person name="Scheffler B.E."/>
            <person name="Wendel J.F."/>
        </authorList>
    </citation>
    <scope>NUCLEOTIDE SEQUENCE [LARGE SCALE GENOMIC DNA]</scope>
    <source>
        <strain evidence="2">27</strain>
        <tissue evidence="2">Leaf</tissue>
    </source>
</reference>